<accession>A0A401U095</accession>
<dbReference type="InterPro" id="IPR036676">
    <property type="entry name" value="PurM-like_C_sf"/>
</dbReference>
<dbReference type="PANTHER" id="PTHR10099">
    <property type="entry name" value="PHOSPHORIBOSYLFORMYLGLYCINAMIDINE SYNTHASE"/>
    <property type="match status" value="1"/>
</dbReference>
<dbReference type="OrthoDB" id="9396062at2759"/>
<dbReference type="PANTHER" id="PTHR10099:SF1">
    <property type="entry name" value="PHOSPHORIBOSYLFORMYLGLYCINAMIDINE SYNTHASE"/>
    <property type="match status" value="1"/>
</dbReference>
<dbReference type="AlphaFoldDB" id="A0A401U095"/>
<dbReference type="InterPro" id="IPR010918">
    <property type="entry name" value="PurM-like_C_dom"/>
</dbReference>
<sequence>MGGGALAQCYSQLGNVCPDMDSPQQLISCFRVTQQLLEERMLSAGHDVSDGGLLTCLLEMAIAGNCGMELDISDSNASGE</sequence>
<evidence type="ECO:0000313" key="2">
    <source>
        <dbReference type="EMBL" id="GCC48317.1"/>
    </source>
</evidence>
<dbReference type="Gene3D" id="3.90.650.10">
    <property type="entry name" value="PurM-like C-terminal domain"/>
    <property type="match status" value="1"/>
</dbReference>
<evidence type="ECO:0000259" key="1">
    <source>
        <dbReference type="Pfam" id="PF02769"/>
    </source>
</evidence>
<dbReference type="Proteomes" id="UP000287033">
    <property type="component" value="Unassembled WGS sequence"/>
</dbReference>
<protein>
    <recommendedName>
        <fullName evidence="1">PurM-like C-terminal domain-containing protein</fullName>
    </recommendedName>
</protein>
<feature type="domain" description="PurM-like C-terminal" evidence="1">
    <location>
        <begin position="20"/>
        <end position="73"/>
    </location>
</feature>
<comment type="caution">
    <text evidence="2">The sequence shown here is derived from an EMBL/GenBank/DDBJ whole genome shotgun (WGS) entry which is preliminary data.</text>
</comment>
<dbReference type="STRING" id="137246.A0A401U095"/>
<dbReference type="Pfam" id="PF02769">
    <property type="entry name" value="AIRS_C"/>
    <property type="match status" value="1"/>
</dbReference>
<dbReference type="EMBL" id="BEZZ01232150">
    <property type="protein sequence ID" value="GCC48317.1"/>
    <property type="molecule type" value="Genomic_DNA"/>
</dbReference>
<dbReference type="GO" id="GO:0006164">
    <property type="term" value="P:purine nucleotide biosynthetic process"/>
    <property type="evidence" value="ECO:0007669"/>
    <property type="project" value="TreeGrafter"/>
</dbReference>
<gene>
    <name evidence="2" type="ORF">chiPu_0032279</name>
</gene>
<proteinExistence type="predicted"/>
<name>A0A401U095_CHIPU</name>
<evidence type="ECO:0000313" key="3">
    <source>
        <dbReference type="Proteomes" id="UP000287033"/>
    </source>
</evidence>
<dbReference type="SUPFAM" id="SSF56042">
    <property type="entry name" value="PurM C-terminal domain-like"/>
    <property type="match status" value="1"/>
</dbReference>
<dbReference type="GO" id="GO:0004642">
    <property type="term" value="F:phosphoribosylformylglycinamidine synthase activity"/>
    <property type="evidence" value="ECO:0007669"/>
    <property type="project" value="TreeGrafter"/>
</dbReference>
<organism evidence="2 3">
    <name type="scientific">Chiloscyllium punctatum</name>
    <name type="common">Brownbanded bambooshark</name>
    <name type="synonym">Hemiscyllium punctatum</name>
    <dbReference type="NCBI Taxonomy" id="137246"/>
    <lineage>
        <taxon>Eukaryota</taxon>
        <taxon>Metazoa</taxon>
        <taxon>Chordata</taxon>
        <taxon>Craniata</taxon>
        <taxon>Vertebrata</taxon>
        <taxon>Chondrichthyes</taxon>
        <taxon>Elasmobranchii</taxon>
        <taxon>Galeomorphii</taxon>
        <taxon>Galeoidea</taxon>
        <taxon>Orectolobiformes</taxon>
        <taxon>Hemiscylliidae</taxon>
        <taxon>Chiloscyllium</taxon>
    </lineage>
</organism>
<dbReference type="GO" id="GO:0005737">
    <property type="term" value="C:cytoplasm"/>
    <property type="evidence" value="ECO:0007669"/>
    <property type="project" value="TreeGrafter"/>
</dbReference>
<reference evidence="2 3" key="1">
    <citation type="journal article" date="2018" name="Nat. Ecol. Evol.">
        <title>Shark genomes provide insights into elasmobranch evolution and the origin of vertebrates.</title>
        <authorList>
            <person name="Hara Y"/>
            <person name="Yamaguchi K"/>
            <person name="Onimaru K"/>
            <person name="Kadota M"/>
            <person name="Koyanagi M"/>
            <person name="Keeley SD"/>
            <person name="Tatsumi K"/>
            <person name="Tanaka K"/>
            <person name="Motone F"/>
            <person name="Kageyama Y"/>
            <person name="Nozu R"/>
            <person name="Adachi N"/>
            <person name="Nishimura O"/>
            <person name="Nakagawa R"/>
            <person name="Tanegashima C"/>
            <person name="Kiyatake I"/>
            <person name="Matsumoto R"/>
            <person name="Murakumo K"/>
            <person name="Nishida K"/>
            <person name="Terakita A"/>
            <person name="Kuratani S"/>
            <person name="Sato K"/>
            <person name="Hyodo S Kuraku.S."/>
        </authorList>
    </citation>
    <scope>NUCLEOTIDE SEQUENCE [LARGE SCALE GENOMIC DNA]</scope>
</reference>
<keyword evidence="3" id="KW-1185">Reference proteome</keyword>